<evidence type="ECO:0000313" key="2">
    <source>
        <dbReference type="Proteomes" id="UP000616151"/>
    </source>
</evidence>
<sequence>MTGVIYERVALIGLGLIGSSLAHVMRQQKLANRITGYARSAETRATAKRIGLVDEIHESAKAAVKDADLIILCTPVGAYGKLAEEIGPHLKAGATVTDVGSVKSAVVRDVGPFMPANVHFIPGHPVAGTEQSGPESGFAELFLNRWSILTPLPDSDKAAVAKLEAFWRGCGANVETMTPEHHDMVLAITSHLPHLIAYNIVATAADIEDVTNSEVIKFSAGGFRDFTRIAASDPTMWRDVFLNNKEAVLETLGRFSEDLALLQRAIRWGDGDTLFNLFTRSREVRRSIIAAGQETAAPDFGRRPKE</sequence>
<name>A0ACC5QWT0_9HYPH</name>
<keyword evidence="2" id="KW-1185">Reference proteome</keyword>
<dbReference type="Proteomes" id="UP000616151">
    <property type="component" value="Unassembled WGS sequence"/>
</dbReference>
<organism evidence="1 2">
    <name type="scientific">Taklimakanibacter albus</name>
    <dbReference type="NCBI Taxonomy" id="2800327"/>
    <lineage>
        <taxon>Bacteria</taxon>
        <taxon>Pseudomonadati</taxon>
        <taxon>Pseudomonadota</taxon>
        <taxon>Alphaproteobacteria</taxon>
        <taxon>Hyphomicrobiales</taxon>
        <taxon>Aestuariivirgaceae</taxon>
        <taxon>Taklimakanibacter</taxon>
    </lineage>
</organism>
<accession>A0ACC5QWT0</accession>
<reference evidence="1" key="1">
    <citation type="submission" date="2021-01" db="EMBL/GenBank/DDBJ databases">
        <authorList>
            <person name="Sun Q."/>
        </authorList>
    </citation>
    <scope>NUCLEOTIDE SEQUENCE</scope>
    <source>
        <strain evidence="1">YIM B02566</strain>
    </source>
</reference>
<evidence type="ECO:0000313" key="1">
    <source>
        <dbReference type="EMBL" id="MBK1864834.1"/>
    </source>
</evidence>
<proteinExistence type="predicted"/>
<gene>
    <name evidence="1" type="ORF">JHL16_00585</name>
</gene>
<dbReference type="EMBL" id="JAENHL010000003">
    <property type="protein sequence ID" value="MBK1864834.1"/>
    <property type="molecule type" value="Genomic_DNA"/>
</dbReference>
<protein>
    <submittedName>
        <fullName evidence="1">Prephenate/arogenate dehydrogenase family protein</fullName>
    </submittedName>
</protein>
<comment type="caution">
    <text evidence="1">The sequence shown here is derived from an EMBL/GenBank/DDBJ whole genome shotgun (WGS) entry which is preliminary data.</text>
</comment>